<sequence length="546" mass="59042">MAGNGAANGATNGGAPKEKKRVLTKNEKKRLKKKAEREEKRLAARRGVWASRAAPPGLPRPEEPAADGGGGGGGAAAAEEAPAEEEKELSKKQRKAMSRMTVAELKQMVARPEVVEAHDVTAGDPKLLVYLKSYRNAVPVPRHWCHKRKYLQGKRGVEKKPWQLPEFIAQTGPAPRPSSDFERQGNGIEKIRKAVEDANAAKAVAAKSRERVQPKMGRMDVDYQVLHDAFFKWQTKPPLSGLGEIYYEGKEFEVHLKEKKPGSLSASLKAALGMPDGAPPPWLINMQRYGPPPSYPNLRIPGLNAPIPEGASFGYHPGGWGKPPVDEYGRPLYGDVFGARGAAGDDRYQGEVVHWGELGPEEPDDDESEDEGFEMAGELPPARRRPRRDDPSESVSETSGIETPLDDGISSAMTGLETPDAIDLRKRAGLETPDSSGISSAQSGAAEKQLYKVIDEEKSRARAGGQLFASDKRYKVGAGVDAALDPDALEGDLGDQALLKQKYDAARGGGADDDVGDVLADGVRNMKRKLDKASSSAAKKQKDFKF</sequence>
<dbReference type="EMBL" id="JBBJCI010000132">
    <property type="protein sequence ID" value="KAK7242900.1"/>
    <property type="molecule type" value="Genomic_DNA"/>
</dbReference>
<dbReference type="Pfam" id="PF04037">
    <property type="entry name" value="DUF382"/>
    <property type="match status" value="1"/>
</dbReference>
<feature type="domain" description="PSP proline-rich" evidence="2">
    <location>
        <begin position="256"/>
        <end position="309"/>
    </location>
</feature>
<feature type="compositionally biased region" description="Basic residues" evidence="1">
    <location>
        <begin position="18"/>
        <end position="34"/>
    </location>
</feature>
<feature type="compositionally biased region" description="Acidic residues" evidence="1">
    <location>
        <begin position="359"/>
        <end position="373"/>
    </location>
</feature>
<gene>
    <name evidence="3" type="ORF">SO694_00127060</name>
</gene>
<evidence type="ECO:0000256" key="1">
    <source>
        <dbReference type="SAM" id="MobiDB-lite"/>
    </source>
</evidence>
<dbReference type="PANTHER" id="PTHR12785:SF6">
    <property type="entry name" value="SPLICING FACTOR 3B SUBUNIT 2"/>
    <property type="match status" value="1"/>
</dbReference>
<evidence type="ECO:0000313" key="3">
    <source>
        <dbReference type="EMBL" id="KAK7242900.1"/>
    </source>
</evidence>
<dbReference type="SMART" id="SM00581">
    <property type="entry name" value="PSP"/>
    <property type="match status" value="1"/>
</dbReference>
<name>A0ABR1G2L6_AURAN</name>
<evidence type="ECO:0000259" key="2">
    <source>
        <dbReference type="SMART" id="SM00581"/>
    </source>
</evidence>
<evidence type="ECO:0000313" key="4">
    <source>
        <dbReference type="Proteomes" id="UP001363151"/>
    </source>
</evidence>
<proteinExistence type="predicted"/>
<accession>A0ABR1G2L6</accession>
<organism evidence="3 4">
    <name type="scientific">Aureococcus anophagefferens</name>
    <name type="common">Harmful bloom alga</name>
    <dbReference type="NCBI Taxonomy" id="44056"/>
    <lineage>
        <taxon>Eukaryota</taxon>
        <taxon>Sar</taxon>
        <taxon>Stramenopiles</taxon>
        <taxon>Ochrophyta</taxon>
        <taxon>Pelagophyceae</taxon>
        <taxon>Pelagomonadales</taxon>
        <taxon>Pelagomonadaceae</taxon>
        <taxon>Aureococcus</taxon>
    </lineage>
</organism>
<comment type="caution">
    <text evidence="3">The sequence shown here is derived from an EMBL/GenBank/DDBJ whole genome shotgun (WGS) entry which is preliminary data.</text>
</comment>
<feature type="compositionally biased region" description="Low complexity" evidence="1">
    <location>
        <begin position="1"/>
        <end position="15"/>
    </location>
</feature>
<dbReference type="PANTHER" id="PTHR12785">
    <property type="entry name" value="SPLICING FACTOR 3B"/>
    <property type="match status" value="1"/>
</dbReference>
<feature type="region of interest" description="Disordered" evidence="1">
    <location>
        <begin position="1"/>
        <end position="98"/>
    </location>
</feature>
<keyword evidence="4" id="KW-1185">Reference proteome</keyword>
<reference evidence="3 4" key="1">
    <citation type="submission" date="2024-03" db="EMBL/GenBank/DDBJ databases">
        <title>Aureococcus anophagefferens CCMP1851 and Kratosvirus quantuckense: Draft genome of a second virus-susceptible host strain in the model system.</title>
        <authorList>
            <person name="Chase E."/>
            <person name="Truchon A.R."/>
            <person name="Schepens W."/>
            <person name="Wilhelm S.W."/>
        </authorList>
    </citation>
    <scope>NUCLEOTIDE SEQUENCE [LARGE SCALE GENOMIC DNA]</scope>
    <source>
        <strain evidence="3 4">CCMP1851</strain>
    </source>
</reference>
<feature type="compositionally biased region" description="Low complexity" evidence="1">
    <location>
        <begin position="435"/>
        <end position="446"/>
    </location>
</feature>
<protein>
    <submittedName>
        <fullName evidence="3">Splicing factor 3B</fullName>
    </submittedName>
</protein>
<feature type="region of interest" description="Disordered" evidence="1">
    <location>
        <begin position="356"/>
        <end position="446"/>
    </location>
</feature>
<dbReference type="Pfam" id="PF04046">
    <property type="entry name" value="PSP"/>
    <property type="match status" value="1"/>
</dbReference>
<dbReference type="InterPro" id="IPR052584">
    <property type="entry name" value="U2_snRNP_Complex_Component"/>
</dbReference>
<dbReference type="InterPro" id="IPR006568">
    <property type="entry name" value="PSP_pro-rich"/>
</dbReference>
<dbReference type="InterPro" id="IPR007180">
    <property type="entry name" value="DUF382"/>
</dbReference>
<dbReference type="Proteomes" id="UP001363151">
    <property type="component" value="Unassembled WGS sequence"/>
</dbReference>